<dbReference type="InParanoid" id="A0A3N7HTY3"/>
<protein>
    <submittedName>
        <fullName evidence="1">Uncharacterized protein</fullName>
    </submittedName>
</protein>
<organism evidence="1 2">
    <name type="scientific">Populus trichocarpa</name>
    <name type="common">Western balsam poplar</name>
    <name type="synonym">Populus balsamifera subsp. trichocarpa</name>
    <dbReference type="NCBI Taxonomy" id="3694"/>
    <lineage>
        <taxon>Eukaryota</taxon>
        <taxon>Viridiplantae</taxon>
        <taxon>Streptophyta</taxon>
        <taxon>Embryophyta</taxon>
        <taxon>Tracheophyta</taxon>
        <taxon>Spermatophyta</taxon>
        <taxon>Magnoliopsida</taxon>
        <taxon>eudicotyledons</taxon>
        <taxon>Gunneridae</taxon>
        <taxon>Pentapetalae</taxon>
        <taxon>rosids</taxon>
        <taxon>fabids</taxon>
        <taxon>Malpighiales</taxon>
        <taxon>Salicaceae</taxon>
        <taxon>Saliceae</taxon>
        <taxon>Populus</taxon>
    </lineage>
</organism>
<dbReference type="EMBL" id="CM009304">
    <property type="protein sequence ID" value="RQP00735.1"/>
    <property type="molecule type" value="Genomic_DNA"/>
</dbReference>
<accession>A0A3N7HTY3</accession>
<dbReference type="AlphaFoldDB" id="A0A3N7HTY3"/>
<reference evidence="1 2" key="1">
    <citation type="journal article" date="2006" name="Science">
        <title>The genome of black cottonwood, Populus trichocarpa (Torr. &amp; Gray).</title>
        <authorList>
            <person name="Tuskan G.A."/>
            <person name="Difazio S."/>
            <person name="Jansson S."/>
            <person name="Bohlmann J."/>
            <person name="Grigoriev I."/>
            <person name="Hellsten U."/>
            <person name="Putnam N."/>
            <person name="Ralph S."/>
            <person name="Rombauts S."/>
            <person name="Salamov A."/>
            <person name="Schein J."/>
            <person name="Sterck L."/>
            <person name="Aerts A."/>
            <person name="Bhalerao R.R."/>
            <person name="Bhalerao R.P."/>
            <person name="Blaudez D."/>
            <person name="Boerjan W."/>
            <person name="Brun A."/>
            <person name="Brunner A."/>
            <person name="Busov V."/>
            <person name="Campbell M."/>
            <person name="Carlson J."/>
            <person name="Chalot M."/>
            <person name="Chapman J."/>
            <person name="Chen G.L."/>
            <person name="Cooper D."/>
            <person name="Coutinho P.M."/>
            <person name="Couturier J."/>
            <person name="Covert S."/>
            <person name="Cronk Q."/>
            <person name="Cunningham R."/>
            <person name="Davis J."/>
            <person name="Degroeve S."/>
            <person name="Dejardin A."/>
            <person name="Depamphilis C."/>
            <person name="Detter J."/>
            <person name="Dirks B."/>
            <person name="Dubchak I."/>
            <person name="Duplessis S."/>
            <person name="Ehlting J."/>
            <person name="Ellis B."/>
            <person name="Gendler K."/>
            <person name="Goodstein D."/>
            <person name="Gribskov M."/>
            <person name="Grimwood J."/>
            <person name="Groover A."/>
            <person name="Gunter L."/>
            <person name="Hamberger B."/>
            <person name="Heinze B."/>
            <person name="Helariutta Y."/>
            <person name="Henrissat B."/>
            <person name="Holligan D."/>
            <person name="Holt R."/>
            <person name="Huang W."/>
            <person name="Islam-Faridi N."/>
            <person name="Jones S."/>
            <person name="Jones-Rhoades M."/>
            <person name="Jorgensen R."/>
            <person name="Joshi C."/>
            <person name="Kangasjarvi J."/>
            <person name="Karlsson J."/>
            <person name="Kelleher C."/>
            <person name="Kirkpatrick R."/>
            <person name="Kirst M."/>
            <person name="Kohler A."/>
            <person name="Kalluri U."/>
            <person name="Larimer F."/>
            <person name="Leebens-Mack J."/>
            <person name="Leple J.C."/>
            <person name="Locascio P."/>
            <person name="Lou Y."/>
            <person name="Lucas S."/>
            <person name="Martin F."/>
            <person name="Montanini B."/>
            <person name="Napoli C."/>
            <person name="Nelson D.R."/>
            <person name="Nelson C."/>
            <person name="Nieminen K."/>
            <person name="Nilsson O."/>
            <person name="Pereda V."/>
            <person name="Peter G."/>
            <person name="Philippe R."/>
            <person name="Pilate G."/>
            <person name="Poliakov A."/>
            <person name="Razumovskaya J."/>
            <person name="Richardson P."/>
            <person name="Rinaldi C."/>
            <person name="Ritland K."/>
            <person name="Rouze P."/>
            <person name="Ryaboy D."/>
            <person name="Schmutz J."/>
            <person name="Schrader J."/>
            <person name="Segerman B."/>
            <person name="Shin H."/>
            <person name="Siddiqui A."/>
            <person name="Sterky F."/>
            <person name="Terry A."/>
            <person name="Tsai C.J."/>
            <person name="Uberbacher E."/>
            <person name="Unneberg P."/>
            <person name="Vahala J."/>
            <person name="Wall K."/>
            <person name="Wessler S."/>
            <person name="Yang G."/>
            <person name="Yin T."/>
            <person name="Douglas C."/>
            <person name="Marra M."/>
            <person name="Sandberg G."/>
            <person name="Van de Peer Y."/>
            <person name="Rokhsar D."/>
        </authorList>
    </citation>
    <scope>NUCLEOTIDE SEQUENCE [LARGE SCALE GENOMIC DNA]</scope>
    <source>
        <strain evidence="2">cv. Nisqually</strain>
    </source>
</reference>
<evidence type="ECO:0000313" key="2">
    <source>
        <dbReference type="Proteomes" id="UP000006729"/>
    </source>
</evidence>
<keyword evidence="2" id="KW-1185">Reference proteome</keyword>
<name>A0A3N7HTY3_POPTR</name>
<gene>
    <name evidence="1" type="ORF">POPTR_015G078351</name>
</gene>
<proteinExistence type="predicted"/>
<sequence>MITCRDDLALKIWETDVERMCNRVMSLRLGEKHVLYVYWIFCSSFYYSRLKCSMDENSTTLEDNVSNSHLS</sequence>
<dbReference type="Proteomes" id="UP000006729">
    <property type="component" value="Chromosome 15"/>
</dbReference>
<evidence type="ECO:0000313" key="1">
    <source>
        <dbReference type="EMBL" id="RQP00735.1"/>
    </source>
</evidence>
<dbReference type="Gramene" id="Potri.015G078351.1.v4.1">
    <property type="protein sequence ID" value="Potri.015G078351.1.v4.1"/>
    <property type="gene ID" value="Potri.015G078351.v4.1"/>
</dbReference>